<dbReference type="PANTHER" id="PTHR32134:SF169">
    <property type="entry name" value="FNIP REPEAT-CONTAINING PROTEIN-RELATED"/>
    <property type="match status" value="1"/>
</dbReference>
<gene>
    <name evidence="2" type="ORF">CYY_007298</name>
</gene>
<evidence type="ECO:0000313" key="3">
    <source>
        <dbReference type="Proteomes" id="UP000695562"/>
    </source>
</evidence>
<dbReference type="Pfam" id="PF05725">
    <property type="entry name" value="FNIP"/>
    <property type="match status" value="3"/>
</dbReference>
<proteinExistence type="predicted"/>
<dbReference type="AlphaFoldDB" id="A0A8J4PNW1"/>
<evidence type="ECO:0000256" key="1">
    <source>
        <dbReference type="ARBA" id="ARBA00022737"/>
    </source>
</evidence>
<protein>
    <recommendedName>
        <fullName evidence="4">FNIP repeat-containing protein</fullName>
    </recommendedName>
</protein>
<comment type="caution">
    <text evidence="2">The sequence shown here is derived from an EMBL/GenBank/DDBJ whole genome shotgun (WGS) entry which is preliminary data.</text>
</comment>
<dbReference type="InterPro" id="IPR008615">
    <property type="entry name" value="FNIP"/>
</dbReference>
<name>A0A8J4PNW1_9MYCE</name>
<dbReference type="OrthoDB" id="22671at2759"/>
<evidence type="ECO:0008006" key="4">
    <source>
        <dbReference type="Google" id="ProtNLM"/>
    </source>
</evidence>
<keyword evidence="1" id="KW-0677">Repeat</keyword>
<reference evidence="2" key="1">
    <citation type="submission" date="2020-01" db="EMBL/GenBank/DDBJ databases">
        <title>Development of genomics and gene disruption for Polysphondylium violaceum indicates a role for the polyketide synthase stlB in stalk morphogenesis.</title>
        <authorList>
            <person name="Narita B."/>
            <person name="Kawabe Y."/>
            <person name="Kin K."/>
            <person name="Saito T."/>
            <person name="Gibbs R."/>
            <person name="Kuspa A."/>
            <person name="Muzny D."/>
            <person name="Queller D."/>
            <person name="Richards S."/>
            <person name="Strassman J."/>
            <person name="Sucgang R."/>
            <person name="Worley K."/>
            <person name="Schaap P."/>
        </authorList>
    </citation>
    <scope>NUCLEOTIDE SEQUENCE</scope>
    <source>
        <strain evidence="2">QSvi11</strain>
    </source>
</reference>
<organism evidence="2 3">
    <name type="scientific">Polysphondylium violaceum</name>
    <dbReference type="NCBI Taxonomy" id="133409"/>
    <lineage>
        <taxon>Eukaryota</taxon>
        <taxon>Amoebozoa</taxon>
        <taxon>Evosea</taxon>
        <taxon>Eumycetozoa</taxon>
        <taxon>Dictyostelia</taxon>
        <taxon>Dictyosteliales</taxon>
        <taxon>Dictyosteliaceae</taxon>
        <taxon>Polysphondylium</taxon>
    </lineage>
</organism>
<keyword evidence="3" id="KW-1185">Reference proteome</keyword>
<dbReference type="PANTHER" id="PTHR32134">
    <property type="entry name" value="FNIP REPEAT-CONTAINING PROTEIN"/>
    <property type="match status" value="1"/>
</dbReference>
<accession>A0A8J4PNW1</accession>
<evidence type="ECO:0000313" key="2">
    <source>
        <dbReference type="EMBL" id="KAF2071382.1"/>
    </source>
</evidence>
<dbReference type="Proteomes" id="UP000695562">
    <property type="component" value="Unassembled WGS sequence"/>
</dbReference>
<sequence length="519" mass="58467">MSSFFKINKHKYIRNIISNNILCGKTIQGSLSFIEKEHNILGILNHSLFNITIQLEINSTEQFNHYLESPYRHIINSLVLDIDIEPKETSEFLDLLNEIPSQVTNLDISSKLSTLLPNTSFSKNTTLKNLLIDYEGQVKENCLPIGLQHLNIVTHGVPLAKEIFDQQKQLKSLDILVSSSWNQAFSQFNEKSSLEINVRMEFIASVVISELVNFKNLNITTLDLFNISFTICSPGDLPSSLTKLKMSSIGNLVEGFIPNGVKILTLYNFNRDFNSTHLPSSLYKLTLTRFSQPIRKGMIPDGLKILKLPFFSSILQHQSLPDSIEYLSLNSYTNAILPGLIPKSIKTLHLHSYTEQIRLGIIPNTCKQLSLLSYTGNLEEGVLPIGIESLTIRNGVLEPIYLPNTLTDMTILRYDESKSTNLLQHCKNLQKLYIISSIKSISAQIPNTVTHLSLAFNVESISESSIPSSVEILEIQSSKFDFQSIKNLTTIKTLKSKTYPSVLPKSLLNLIVDNKFQTF</sequence>
<dbReference type="InterPro" id="IPR051251">
    <property type="entry name" value="STK_FNIP-Repeat"/>
</dbReference>
<dbReference type="EMBL" id="AJWJ01000381">
    <property type="protein sequence ID" value="KAF2071382.1"/>
    <property type="molecule type" value="Genomic_DNA"/>
</dbReference>